<keyword evidence="4" id="KW-0804">Transcription</keyword>
<keyword evidence="9" id="KW-1185">Reference proteome</keyword>
<evidence type="ECO:0000256" key="1">
    <source>
        <dbReference type="ARBA" id="ARBA00004123"/>
    </source>
</evidence>
<feature type="compositionally biased region" description="Polar residues" evidence="6">
    <location>
        <begin position="279"/>
        <end position="289"/>
    </location>
</feature>
<proteinExistence type="predicted"/>
<sequence>MSAEDHMNLSINGQSQVPPGFRFHPTEEELLHYYLRKKVSYERIDLDVIREVDLNKLEPWDIQEKCKIGSTPQNDWYFFSHKDKKYPTGTRTNRATAAGFWKATGRDKIIYSGIRRIGLRKTLVFYKGRAPHGQKSDWIMHEYRLDESSSSLDTTVSSSIGESMSEDGWVVCRVFKKKNYQKALESPKSSYPMDSSNNQMLPGGSRNDGVVDQILLYMGRTSCKLENHDSLHDRFMHLPRLESQTSLPSLAVHFDHDRSFKGCYHDQTIDDMLIETDHQQPSPTTNQPNDPVDHDDPKTRIVNDWATIHQLVASQLNGHEDTSKHLSCFGDPNMAFCSSPPSNDEDLQLSYPYLRPGRISQNQPEVYNSENDLWSFTKSSPSPSSSDPLCHLSV</sequence>
<dbReference type="PROSITE" id="PS51005">
    <property type="entry name" value="NAC"/>
    <property type="match status" value="1"/>
</dbReference>
<feature type="region of interest" description="Disordered" evidence="6">
    <location>
        <begin position="186"/>
        <end position="205"/>
    </location>
</feature>
<keyword evidence="3" id="KW-0238">DNA-binding</keyword>
<dbReference type="Gene3D" id="2.170.150.80">
    <property type="entry name" value="NAC domain"/>
    <property type="match status" value="1"/>
</dbReference>
<dbReference type="Proteomes" id="UP001457282">
    <property type="component" value="Unassembled WGS sequence"/>
</dbReference>
<reference evidence="8 9" key="1">
    <citation type="journal article" date="2023" name="G3 (Bethesda)">
        <title>A chromosome-length genome assembly and annotation of blackberry (Rubus argutus, cv. 'Hillquist').</title>
        <authorList>
            <person name="Bruna T."/>
            <person name="Aryal R."/>
            <person name="Dudchenko O."/>
            <person name="Sargent D.J."/>
            <person name="Mead D."/>
            <person name="Buti M."/>
            <person name="Cavallini A."/>
            <person name="Hytonen T."/>
            <person name="Andres J."/>
            <person name="Pham M."/>
            <person name="Weisz D."/>
            <person name="Mascagni F."/>
            <person name="Usai G."/>
            <person name="Natali L."/>
            <person name="Bassil N."/>
            <person name="Fernandez G.E."/>
            <person name="Lomsadze A."/>
            <person name="Armour M."/>
            <person name="Olukolu B."/>
            <person name="Poorten T."/>
            <person name="Britton C."/>
            <person name="Davik J."/>
            <person name="Ashrafi H."/>
            <person name="Aiden E.L."/>
            <person name="Borodovsky M."/>
            <person name="Worthington M."/>
        </authorList>
    </citation>
    <scope>NUCLEOTIDE SEQUENCE [LARGE SCALE GENOMIC DNA]</scope>
    <source>
        <strain evidence="8">PI 553951</strain>
    </source>
</reference>
<feature type="compositionally biased region" description="Polar residues" evidence="6">
    <location>
        <begin position="187"/>
        <end position="200"/>
    </location>
</feature>
<dbReference type="InterPro" id="IPR036093">
    <property type="entry name" value="NAC_dom_sf"/>
</dbReference>
<dbReference type="GO" id="GO:0005634">
    <property type="term" value="C:nucleus"/>
    <property type="evidence" value="ECO:0007669"/>
    <property type="project" value="UniProtKB-SubCell"/>
</dbReference>
<dbReference type="InterPro" id="IPR003441">
    <property type="entry name" value="NAC-dom"/>
</dbReference>
<comment type="subcellular location">
    <subcellularLocation>
        <location evidence="1">Nucleus</location>
    </subcellularLocation>
</comment>
<protein>
    <recommendedName>
        <fullName evidence="7">NAC domain-containing protein</fullName>
    </recommendedName>
</protein>
<dbReference type="GO" id="GO:0003677">
    <property type="term" value="F:DNA binding"/>
    <property type="evidence" value="ECO:0007669"/>
    <property type="project" value="UniProtKB-KW"/>
</dbReference>
<evidence type="ECO:0000259" key="7">
    <source>
        <dbReference type="PROSITE" id="PS51005"/>
    </source>
</evidence>
<dbReference type="EMBL" id="JBEDUW010000005">
    <property type="protein sequence ID" value="KAK9926427.1"/>
    <property type="molecule type" value="Genomic_DNA"/>
</dbReference>
<evidence type="ECO:0000256" key="2">
    <source>
        <dbReference type="ARBA" id="ARBA00023015"/>
    </source>
</evidence>
<evidence type="ECO:0000256" key="3">
    <source>
        <dbReference type="ARBA" id="ARBA00023125"/>
    </source>
</evidence>
<organism evidence="8 9">
    <name type="scientific">Rubus argutus</name>
    <name type="common">Southern blackberry</name>
    <dbReference type="NCBI Taxonomy" id="59490"/>
    <lineage>
        <taxon>Eukaryota</taxon>
        <taxon>Viridiplantae</taxon>
        <taxon>Streptophyta</taxon>
        <taxon>Embryophyta</taxon>
        <taxon>Tracheophyta</taxon>
        <taxon>Spermatophyta</taxon>
        <taxon>Magnoliopsida</taxon>
        <taxon>eudicotyledons</taxon>
        <taxon>Gunneridae</taxon>
        <taxon>Pentapetalae</taxon>
        <taxon>rosids</taxon>
        <taxon>fabids</taxon>
        <taxon>Rosales</taxon>
        <taxon>Rosaceae</taxon>
        <taxon>Rosoideae</taxon>
        <taxon>Rosoideae incertae sedis</taxon>
        <taxon>Rubus</taxon>
    </lineage>
</organism>
<dbReference type="AlphaFoldDB" id="A0AAW1WQ76"/>
<keyword evidence="2" id="KW-0805">Transcription regulation</keyword>
<dbReference type="SUPFAM" id="SSF101941">
    <property type="entry name" value="NAC domain"/>
    <property type="match status" value="1"/>
</dbReference>
<feature type="region of interest" description="Disordered" evidence="6">
    <location>
        <begin position="277"/>
        <end position="296"/>
    </location>
</feature>
<dbReference type="GO" id="GO:0006355">
    <property type="term" value="P:regulation of DNA-templated transcription"/>
    <property type="evidence" value="ECO:0007669"/>
    <property type="project" value="InterPro"/>
</dbReference>
<evidence type="ECO:0000256" key="6">
    <source>
        <dbReference type="SAM" id="MobiDB-lite"/>
    </source>
</evidence>
<keyword evidence="5" id="KW-0539">Nucleus</keyword>
<evidence type="ECO:0000256" key="4">
    <source>
        <dbReference type="ARBA" id="ARBA00023163"/>
    </source>
</evidence>
<name>A0AAW1WQ76_RUBAR</name>
<dbReference type="Pfam" id="PF02365">
    <property type="entry name" value="NAM"/>
    <property type="match status" value="1"/>
</dbReference>
<dbReference type="PANTHER" id="PTHR31744:SF221">
    <property type="entry name" value="NAC DOMAIN-CONTAINING PROTEIN 43-LIKE"/>
    <property type="match status" value="1"/>
</dbReference>
<evidence type="ECO:0000313" key="9">
    <source>
        <dbReference type="Proteomes" id="UP001457282"/>
    </source>
</evidence>
<gene>
    <name evidence="8" type="ORF">M0R45_023659</name>
</gene>
<evidence type="ECO:0000256" key="5">
    <source>
        <dbReference type="ARBA" id="ARBA00023242"/>
    </source>
</evidence>
<evidence type="ECO:0000313" key="8">
    <source>
        <dbReference type="EMBL" id="KAK9926427.1"/>
    </source>
</evidence>
<feature type="domain" description="NAC" evidence="7">
    <location>
        <begin position="17"/>
        <end position="177"/>
    </location>
</feature>
<dbReference type="FunFam" id="2.170.150.80:FF:000003">
    <property type="entry name" value="NAC domain-containing protein"/>
    <property type="match status" value="1"/>
</dbReference>
<accession>A0AAW1WQ76</accession>
<comment type="caution">
    <text evidence="8">The sequence shown here is derived from an EMBL/GenBank/DDBJ whole genome shotgun (WGS) entry which is preliminary data.</text>
</comment>
<dbReference type="PANTHER" id="PTHR31744">
    <property type="entry name" value="PROTEIN CUP-SHAPED COTYLEDON 2-RELATED"/>
    <property type="match status" value="1"/>
</dbReference>